<reference evidence="3 4" key="1">
    <citation type="submission" date="2020-10" db="EMBL/GenBank/DDBJ databases">
        <title>Sequencing the genomes of 1000 actinobacteria strains.</title>
        <authorList>
            <person name="Klenk H.-P."/>
        </authorList>
    </citation>
    <scope>NUCLEOTIDE SEQUENCE [LARGE SCALE GENOMIC DNA]</scope>
    <source>
        <strain evidence="3 4">DSM 43173</strain>
    </source>
</reference>
<organism evidence="3 4">
    <name type="scientific">Nonomuraea angiospora</name>
    <dbReference type="NCBI Taxonomy" id="46172"/>
    <lineage>
        <taxon>Bacteria</taxon>
        <taxon>Bacillati</taxon>
        <taxon>Actinomycetota</taxon>
        <taxon>Actinomycetes</taxon>
        <taxon>Streptosporangiales</taxon>
        <taxon>Streptosporangiaceae</taxon>
        <taxon>Nonomuraea</taxon>
    </lineage>
</organism>
<keyword evidence="4" id="KW-1185">Reference proteome</keyword>
<sequence>MDQVTGPAAFHGEGPVWSQEWGGLRWVDMLAGDVLSLDGETGTVEREHVGAVAAAVRPRAGGGMVVGVEKGFLLMDGSGGRAEVPAPIADGVRMNEGGCDPYGRFLCGSMGYDAEPGRGALYRLGRDLMVETILPKVTISNGVAWSPDGRIMYYVDTPTSRIDAFDYDVTGAVSGRRVVTHVTGGGPDGLTVDAEGCLWVALWGGSAVHRYGPDGAFLGRVEVPVAQVTACTFGGPDLDELFITTSRYGLAEPEPEAGAVFREKVGVPGLPTVAFAG</sequence>
<dbReference type="InterPro" id="IPR011042">
    <property type="entry name" value="6-blade_b-propeller_TolB-like"/>
</dbReference>
<proteinExistence type="inferred from homology"/>
<evidence type="ECO:0000256" key="1">
    <source>
        <dbReference type="ARBA" id="ARBA00008853"/>
    </source>
</evidence>
<evidence type="ECO:0000313" key="3">
    <source>
        <dbReference type="EMBL" id="MBE1588222.1"/>
    </source>
</evidence>
<evidence type="ECO:0000313" key="4">
    <source>
        <dbReference type="Proteomes" id="UP000633509"/>
    </source>
</evidence>
<gene>
    <name evidence="3" type="ORF">H4W80_006480</name>
</gene>
<feature type="domain" description="SMP-30/Gluconolactonase/LRE-like region" evidence="2">
    <location>
        <begin position="12"/>
        <end position="246"/>
    </location>
</feature>
<dbReference type="Gene3D" id="2.120.10.30">
    <property type="entry name" value="TolB, C-terminal domain"/>
    <property type="match status" value="1"/>
</dbReference>
<dbReference type="PRINTS" id="PR01790">
    <property type="entry name" value="SMP30FAMILY"/>
</dbReference>
<comment type="caution">
    <text evidence="3">The sequence shown here is derived from an EMBL/GenBank/DDBJ whole genome shotgun (WGS) entry which is preliminary data.</text>
</comment>
<dbReference type="Pfam" id="PF08450">
    <property type="entry name" value="SGL"/>
    <property type="match status" value="1"/>
</dbReference>
<dbReference type="PANTHER" id="PTHR10907">
    <property type="entry name" value="REGUCALCIN"/>
    <property type="match status" value="1"/>
</dbReference>
<dbReference type="SUPFAM" id="SSF63829">
    <property type="entry name" value="Calcium-dependent phosphotriesterase"/>
    <property type="match status" value="1"/>
</dbReference>
<dbReference type="InterPro" id="IPR013658">
    <property type="entry name" value="SGL"/>
</dbReference>
<evidence type="ECO:0000259" key="2">
    <source>
        <dbReference type="Pfam" id="PF08450"/>
    </source>
</evidence>
<dbReference type="Proteomes" id="UP000633509">
    <property type="component" value="Unassembled WGS sequence"/>
</dbReference>
<accession>A0ABR9M6R4</accession>
<protein>
    <submittedName>
        <fullName evidence="3">Sugar lactone lactonase YvrE</fullName>
    </submittedName>
</protein>
<name>A0ABR9M6R4_9ACTN</name>
<dbReference type="EMBL" id="JADBEK010000001">
    <property type="protein sequence ID" value="MBE1588222.1"/>
    <property type="molecule type" value="Genomic_DNA"/>
</dbReference>
<comment type="similarity">
    <text evidence="1">Belongs to the SMP-30/CGR1 family.</text>
</comment>
<dbReference type="PANTHER" id="PTHR10907:SF47">
    <property type="entry name" value="REGUCALCIN"/>
    <property type="match status" value="1"/>
</dbReference>
<dbReference type="InterPro" id="IPR005511">
    <property type="entry name" value="SMP-30"/>
</dbReference>